<accession>A0A183V4H4</accession>
<sequence>MYRYGFGLIVGNGFEDSRDLGSSGLKRSSGTEWKRCAFLLYTLKISFTYLELYKGFDQVAEWLRGWTANPLGFPRVSSNVILIAAHFAREWQNES</sequence>
<gene>
    <name evidence="1" type="ORF">TCNE_LOCUS15644</name>
</gene>
<dbReference type="AlphaFoldDB" id="A0A183V4H4"/>
<proteinExistence type="predicted"/>
<evidence type="ECO:0000313" key="3">
    <source>
        <dbReference type="WBParaSite" id="TCNE_0001564501-mRNA-1"/>
    </source>
</evidence>
<dbReference type="Proteomes" id="UP000050794">
    <property type="component" value="Unassembled WGS sequence"/>
</dbReference>
<keyword evidence="2" id="KW-1185">Reference proteome</keyword>
<reference evidence="1 2" key="2">
    <citation type="submission" date="2018-11" db="EMBL/GenBank/DDBJ databases">
        <authorList>
            <consortium name="Pathogen Informatics"/>
        </authorList>
    </citation>
    <scope>NUCLEOTIDE SEQUENCE [LARGE SCALE GENOMIC DNA]</scope>
</reference>
<organism evidence="2 3">
    <name type="scientific">Toxocara canis</name>
    <name type="common">Canine roundworm</name>
    <dbReference type="NCBI Taxonomy" id="6265"/>
    <lineage>
        <taxon>Eukaryota</taxon>
        <taxon>Metazoa</taxon>
        <taxon>Ecdysozoa</taxon>
        <taxon>Nematoda</taxon>
        <taxon>Chromadorea</taxon>
        <taxon>Rhabditida</taxon>
        <taxon>Spirurina</taxon>
        <taxon>Ascaridomorpha</taxon>
        <taxon>Ascaridoidea</taxon>
        <taxon>Toxocaridae</taxon>
        <taxon>Toxocara</taxon>
    </lineage>
</organism>
<protein>
    <submittedName>
        <fullName evidence="3">Transposase</fullName>
    </submittedName>
</protein>
<reference evidence="3" key="1">
    <citation type="submission" date="2016-06" db="UniProtKB">
        <authorList>
            <consortium name="WormBaseParasite"/>
        </authorList>
    </citation>
    <scope>IDENTIFICATION</scope>
</reference>
<dbReference type="EMBL" id="UYWY01023000">
    <property type="protein sequence ID" value="VDM46965.1"/>
    <property type="molecule type" value="Genomic_DNA"/>
</dbReference>
<evidence type="ECO:0000313" key="1">
    <source>
        <dbReference type="EMBL" id="VDM46965.1"/>
    </source>
</evidence>
<name>A0A183V4H4_TOXCA</name>
<dbReference type="WBParaSite" id="TCNE_0001564501-mRNA-1">
    <property type="protein sequence ID" value="TCNE_0001564501-mRNA-1"/>
    <property type="gene ID" value="TCNE_0001564501"/>
</dbReference>
<evidence type="ECO:0000313" key="2">
    <source>
        <dbReference type="Proteomes" id="UP000050794"/>
    </source>
</evidence>